<keyword evidence="3" id="KW-1185">Reference proteome</keyword>
<dbReference type="PANTHER" id="PTHR34543">
    <property type="entry name" value="PROTEIN ABA DEFICIENT 4, CHLOROPLASTIC"/>
    <property type="match status" value="1"/>
</dbReference>
<feature type="transmembrane region" description="Helical" evidence="1">
    <location>
        <begin position="112"/>
        <end position="136"/>
    </location>
</feature>
<evidence type="ECO:0008006" key="4">
    <source>
        <dbReference type="Google" id="ProtNLM"/>
    </source>
</evidence>
<keyword evidence="1" id="KW-0812">Transmembrane</keyword>
<evidence type="ECO:0000256" key="1">
    <source>
        <dbReference type="SAM" id="Phobius"/>
    </source>
</evidence>
<dbReference type="PATRIC" id="fig|1280950.3.peg.1833"/>
<protein>
    <recommendedName>
        <fullName evidence="4">DUF4281 domain-containing protein</fullName>
    </recommendedName>
</protein>
<accession>A0A059FND0</accession>
<feature type="transmembrane region" description="Helical" evidence="1">
    <location>
        <begin position="6"/>
        <end position="26"/>
    </location>
</feature>
<name>A0A059FND0_9PROT</name>
<keyword evidence="1" id="KW-0472">Membrane</keyword>
<keyword evidence="1" id="KW-1133">Transmembrane helix</keyword>
<proteinExistence type="predicted"/>
<sequence>MMTYETLFSLINLSVLPAWLLLAILPRAGLTRTIVHSGLYPLALGLFYVVTMSMTLFFGMGAEGGGFGSAAGVSQIFSHPLGILVGWSHYLVFDLFVGSWQARDAQRRGLPHLALVPCLFFTLMLGPVGLLLYLIVRKLAGKGGWSLVEA</sequence>
<dbReference type="STRING" id="1280950.HJO_09149"/>
<reference evidence="2 3" key="1">
    <citation type="journal article" date="2014" name="Antonie Van Leeuwenhoek">
        <title>Hyphomonas beringensis sp. nov. and Hyphomonas chukchiensis sp. nov., isolated from surface seawater of the Bering Sea and Chukchi Sea.</title>
        <authorList>
            <person name="Li C."/>
            <person name="Lai Q."/>
            <person name="Li G."/>
            <person name="Dong C."/>
            <person name="Wang J."/>
            <person name="Liao Y."/>
            <person name="Shao Z."/>
        </authorList>
    </citation>
    <scope>NUCLEOTIDE SEQUENCE [LARGE SCALE GENOMIC DNA]</scope>
    <source>
        <strain evidence="2 3">MHS-2</strain>
    </source>
</reference>
<comment type="caution">
    <text evidence="2">The sequence shown here is derived from an EMBL/GenBank/DDBJ whole genome shotgun (WGS) entry which is preliminary data.</text>
</comment>
<feature type="transmembrane region" description="Helical" evidence="1">
    <location>
        <begin position="81"/>
        <end position="100"/>
    </location>
</feature>
<gene>
    <name evidence="2" type="ORF">HJO_09149</name>
</gene>
<evidence type="ECO:0000313" key="3">
    <source>
        <dbReference type="Proteomes" id="UP000025171"/>
    </source>
</evidence>
<evidence type="ECO:0000313" key="2">
    <source>
        <dbReference type="EMBL" id="KCZ92190.1"/>
    </source>
</evidence>
<feature type="transmembrane region" description="Helical" evidence="1">
    <location>
        <begin position="38"/>
        <end position="61"/>
    </location>
</feature>
<dbReference type="Pfam" id="PF14108">
    <property type="entry name" value="ABA4-like"/>
    <property type="match status" value="1"/>
</dbReference>
<dbReference type="RefSeq" id="WP_241764707.1">
    <property type="nucleotide sequence ID" value="NZ_ARYK01000004.1"/>
</dbReference>
<dbReference type="InterPro" id="IPR025461">
    <property type="entry name" value="ABA4-like"/>
</dbReference>
<dbReference type="eggNOG" id="ENOG5032Z94">
    <property type="taxonomic scope" value="Bacteria"/>
</dbReference>
<organism evidence="2 3">
    <name type="scientific">Hyphomonas johnsonii MHS-2</name>
    <dbReference type="NCBI Taxonomy" id="1280950"/>
    <lineage>
        <taxon>Bacteria</taxon>
        <taxon>Pseudomonadati</taxon>
        <taxon>Pseudomonadota</taxon>
        <taxon>Alphaproteobacteria</taxon>
        <taxon>Hyphomonadales</taxon>
        <taxon>Hyphomonadaceae</taxon>
        <taxon>Hyphomonas</taxon>
    </lineage>
</organism>
<dbReference type="EMBL" id="ARYK01000004">
    <property type="protein sequence ID" value="KCZ92190.1"/>
    <property type="molecule type" value="Genomic_DNA"/>
</dbReference>
<dbReference type="Proteomes" id="UP000025171">
    <property type="component" value="Unassembled WGS sequence"/>
</dbReference>
<dbReference type="AlphaFoldDB" id="A0A059FND0"/>
<dbReference type="PANTHER" id="PTHR34543:SF1">
    <property type="entry name" value="PROTEIN ABA DEFICIENT 4, CHLOROPLASTIC"/>
    <property type="match status" value="1"/>
</dbReference>